<evidence type="ECO:0000313" key="5">
    <source>
        <dbReference type="Proteomes" id="UP000244810"/>
    </source>
</evidence>
<feature type="region of interest" description="Disordered" evidence="1">
    <location>
        <begin position="194"/>
        <end position="232"/>
    </location>
</feature>
<dbReference type="AlphaFoldDB" id="A0A2T7UP35"/>
<dbReference type="RefSeq" id="WP_107753451.1">
    <property type="nucleotide sequence ID" value="NZ_QBKF01000009.1"/>
</dbReference>
<organism evidence="4 5">
    <name type="scientific">Pararhodobacter aggregans</name>
    <dbReference type="NCBI Taxonomy" id="404875"/>
    <lineage>
        <taxon>Bacteria</taxon>
        <taxon>Pseudomonadati</taxon>
        <taxon>Pseudomonadota</taxon>
        <taxon>Alphaproteobacteria</taxon>
        <taxon>Rhodobacterales</taxon>
        <taxon>Paracoccaceae</taxon>
        <taxon>Pararhodobacter</taxon>
    </lineage>
</organism>
<feature type="compositionally biased region" description="Gly residues" evidence="1">
    <location>
        <begin position="223"/>
        <end position="232"/>
    </location>
</feature>
<feature type="domain" description="SPOR" evidence="3">
    <location>
        <begin position="232"/>
        <end position="309"/>
    </location>
</feature>
<dbReference type="PROSITE" id="PS51724">
    <property type="entry name" value="SPOR"/>
    <property type="match status" value="1"/>
</dbReference>
<dbReference type="SUPFAM" id="SSF110997">
    <property type="entry name" value="Sporulation related repeat"/>
    <property type="match status" value="1"/>
</dbReference>
<keyword evidence="2" id="KW-0732">Signal</keyword>
<dbReference type="Pfam" id="PF05036">
    <property type="entry name" value="SPOR"/>
    <property type="match status" value="1"/>
</dbReference>
<keyword evidence="5" id="KW-1185">Reference proteome</keyword>
<accession>A0A2T7UP35</accession>
<dbReference type="Proteomes" id="UP000244810">
    <property type="component" value="Unassembled WGS sequence"/>
</dbReference>
<evidence type="ECO:0000259" key="3">
    <source>
        <dbReference type="PROSITE" id="PS51724"/>
    </source>
</evidence>
<evidence type="ECO:0000256" key="1">
    <source>
        <dbReference type="SAM" id="MobiDB-lite"/>
    </source>
</evidence>
<protein>
    <recommendedName>
        <fullName evidence="3">SPOR domain-containing protein</fullName>
    </recommendedName>
</protein>
<sequence>MGIRMLSAAALAALVCATAAGAQSARIPAEVPPAGYSDSQYVDSNGCVFVRAGFNGTVTWVPRYGNDRQPMCGFMPTNGAGATQVAETAVQPPAAPPPVTVSAPPAQVGSGIRVRTSGGVEAEVLAPPRSRSRAPATAYAAPRAPVLPEPAAPQVTLSDSQGYATGRRRDGLGRAFCGLNPCVTAGMPGFMHGANATEPRARSPQPTVSTMGTSAAVDSRPQAGGGLQTGGGRMTNGQYVQVGVYGSASNASAAAANLQANGMPVAMARAVAGGSEYRVILAGPFADAGQVSAALRHARALGYSDAFIR</sequence>
<name>A0A2T7UP35_9RHOB</name>
<evidence type="ECO:0000256" key="2">
    <source>
        <dbReference type="SAM" id="SignalP"/>
    </source>
</evidence>
<feature type="signal peptide" evidence="2">
    <location>
        <begin position="1"/>
        <end position="22"/>
    </location>
</feature>
<proteinExistence type="predicted"/>
<feature type="chain" id="PRO_5015713023" description="SPOR domain-containing protein" evidence="2">
    <location>
        <begin position="23"/>
        <end position="309"/>
    </location>
</feature>
<evidence type="ECO:0000313" key="4">
    <source>
        <dbReference type="EMBL" id="PVE46427.1"/>
    </source>
</evidence>
<reference evidence="4 5" key="1">
    <citation type="journal article" date="2011" name="Syst. Appl. Microbiol.">
        <title>Defluviimonas denitrificans gen. nov., sp. nov., and Pararhodobacter aggregans gen. nov., sp. nov., non-phototrophic Rhodobacteraceae from the biofilter of a marine aquaculture.</title>
        <authorList>
            <person name="Foesel B.U."/>
            <person name="Drake H.L."/>
            <person name="Schramm A."/>
        </authorList>
    </citation>
    <scope>NUCLEOTIDE SEQUENCE [LARGE SCALE GENOMIC DNA]</scope>
    <source>
        <strain evidence="4 5">D1-19</strain>
    </source>
</reference>
<dbReference type="Gene3D" id="3.30.70.1070">
    <property type="entry name" value="Sporulation related repeat"/>
    <property type="match status" value="1"/>
</dbReference>
<dbReference type="EMBL" id="QDDR01000009">
    <property type="protein sequence ID" value="PVE46427.1"/>
    <property type="molecule type" value="Genomic_DNA"/>
</dbReference>
<gene>
    <name evidence="4" type="ORF">DDE23_17470</name>
</gene>
<dbReference type="OrthoDB" id="7843142at2"/>
<comment type="caution">
    <text evidence="4">The sequence shown here is derived from an EMBL/GenBank/DDBJ whole genome shotgun (WGS) entry which is preliminary data.</text>
</comment>
<dbReference type="GO" id="GO:0042834">
    <property type="term" value="F:peptidoglycan binding"/>
    <property type="evidence" value="ECO:0007669"/>
    <property type="project" value="InterPro"/>
</dbReference>
<feature type="region of interest" description="Disordered" evidence="1">
    <location>
        <begin position="91"/>
        <end position="112"/>
    </location>
</feature>
<dbReference type="InterPro" id="IPR036680">
    <property type="entry name" value="SPOR-like_sf"/>
</dbReference>
<dbReference type="InterPro" id="IPR007730">
    <property type="entry name" value="SPOR-like_dom"/>
</dbReference>
<feature type="compositionally biased region" description="Polar residues" evidence="1">
    <location>
        <begin position="204"/>
        <end position="213"/>
    </location>
</feature>